<protein>
    <submittedName>
        <fullName evidence="1">Uncharacterized protein</fullName>
    </submittedName>
</protein>
<sequence>MYTKTLYVIQDVPREEQSSSGSTEEEEKEEVACILSVGPFWYVSNIYKKEMERIEKENGVKIIADLKITFEARKMEAQKKLSLSLQASSRNPEELKEVMKPEEWEQAFAHSNA</sequence>
<proteinExistence type="predicted"/>
<reference evidence="1 2" key="1">
    <citation type="submission" date="2020-03" db="EMBL/GenBank/DDBJ databases">
        <title>Dissostichus mawsoni Genome sequencing and assembly.</title>
        <authorList>
            <person name="Park H."/>
        </authorList>
    </citation>
    <scope>NUCLEOTIDE SEQUENCE [LARGE SCALE GENOMIC DNA]</scope>
    <source>
        <strain evidence="1">DM0001</strain>
        <tissue evidence="1">Muscle</tissue>
    </source>
</reference>
<accession>A0A7J5Z4P6</accession>
<dbReference type="EMBL" id="JAAKFY010000006">
    <property type="protein sequence ID" value="KAF3856473.1"/>
    <property type="molecule type" value="Genomic_DNA"/>
</dbReference>
<evidence type="ECO:0000313" key="1">
    <source>
        <dbReference type="EMBL" id="KAF3856473.1"/>
    </source>
</evidence>
<keyword evidence="2" id="KW-1185">Reference proteome</keyword>
<evidence type="ECO:0000313" key="2">
    <source>
        <dbReference type="Proteomes" id="UP000518266"/>
    </source>
</evidence>
<gene>
    <name evidence="1" type="ORF">F7725_017196</name>
</gene>
<organism evidence="1 2">
    <name type="scientific">Dissostichus mawsoni</name>
    <name type="common">Antarctic cod</name>
    <dbReference type="NCBI Taxonomy" id="36200"/>
    <lineage>
        <taxon>Eukaryota</taxon>
        <taxon>Metazoa</taxon>
        <taxon>Chordata</taxon>
        <taxon>Craniata</taxon>
        <taxon>Vertebrata</taxon>
        <taxon>Euteleostomi</taxon>
        <taxon>Actinopterygii</taxon>
        <taxon>Neopterygii</taxon>
        <taxon>Teleostei</taxon>
        <taxon>Neoteleostei</taxon>
        <taxon>Acanthomorphata</taxon>
        <taxon>Eupercaria</taxon>
        <taxon>Perciformes</taxon>
        <taxon>Notothenioidei</taxon>
        <taxon>Nototheniidae</taxon>
        <taxon>Dissostichus</taxon>
    </lineage>
</organism>
<name>A0A7J5Z4P6_DISMA</name>
<dbReference type="OrthoDB" id="8953638at2759"/>
<dbReference type="AlphaFoldDB" id="A0A7J5Z4P6"/>
<comment type="caution">
    <text evidence="1">The sequence shown here is derived from an EMBL/GenBank/DDBJ whole genome shotgun (WGS) entry which is preliminary data.</text>
</comment>
<dbReference type="Proteomes" id="UP000518266">
    <property type="component" value="Unassembled WGS sequence"/>
</dbReference>